<sequence>WGEGPTQKDTMSQHIEGGPTMMTGTQKGIIIIAGLIL</sequence>
<reference evidence="2" key="1">
    <citation type="submission" date="2018-05" db="EMBL/GenBank/DDBJ databases">
        <authorList>
            <person name="Lanie J.A."/>
            <person name="Ng W.-L."/>
            <person name="Kazmierczak K.M."/>
            <person name="Andrzejewski T.M."/>
            <person name="Davidsen T.M."/>
            <person name="Wayne K.J."/>
            <person name="Tettelin H."/>
            <person name="Glass J.I."/>
            <person name="Rusch D."/>
            <person name="Podicherti R."/>
            <person name="Tsui H.-C.T."/>
            <person name="Winkler M.E."/>
        </authorList>
    </citation>
    <scope>NUCLEOTIDE SEQUENCE</scope>
</reference>
<dbReference type="AlphaFoldDB" id="A0A382FNV3"/>
<organism evidence="2">
    <name type="scientific">marine metagenome</name>
    <dbReference type="NCBI Taxonomy" id="408172"/>
    <lineage>
        <taxon>unclassified sequences</taxon>
        <taxon>metagenomes</taxon>
        <taxon>ecological metagenomes</taxon>
    </lineage>
</organism>
<name>A0A382FNV3_9ZZZZ</name>
<proteinExistence type="predicted"/>
<evidence type="ECO:0000256" key="1">
    <source>
        <dbReference type="SAM" id="MobiDB-lite"/>
    </source>
</evidence>
<feature type="region of interest" description="Disordered" evidence="1">
    <location>
        <begin position="1"/>
        <end position="21"/>
    </location>
</feature>
<gene>
    <name evidence="2" type="ORF">METZ01_LOCUS216505</name>
</gene>
<accession>A0A382FNV3</accession>
<protein>
    <submittedName>
        <fullName evidence="2">Uncharacterized protein</fullName>
    </submittedName>
</protein>
<evidence type="ECO:0000313" key="2">
    <source>
        <dbReference type="EMBL" id="SVB63651.1"/>
    </source>
</evidence>
<dbReference type="EMBL" id="UINC01050555">
    <property type="protein sequence ID" value="SVB63651.1"/>
    <property type="molecule type" value="Genomic_DNA"/>
</dbReference>
<feature type="non-terminal residue" evidence="2">
    <location>
        <position position="1"/>
    </location>
</feature>